<dbReference type="Proteomes" id="UP001604277">
    <property type="component" value="Unassembled WGS sequence"/>
</dbReference>
<accession>A0ABD1XAH4</accession>
<evidence type="ECO:0000313" key="1">
    <source>
        <dbReference type="EMBL" id="KAL2558976.1"/>
    </source>
</evidence>
<name>A0ABD1XAH4_9LAMI</name>
<gene>
    <name evidence="1" type="ORF">Fot_03715</name>
</gene>
<dbReference type="AlphaFoldDB" id="A0ABD1XAH4"/>
<protein>
    <submittedName>
        <fullName evidence="1">Uncharacterized protein</fullName>
    </submittedName>
</protein>
<proteinExistence type="predicted"/>
<comment type="caution">
    <text evidence="1">The sequence shown here is derived from an EMBL/GenBank/DDBJ whole genome shotgun (WGS) entry which is preliminary data.</text>
</comment>
<dbReference type="EMBL" id="JBFOLJ010000001">
    <property type="protein sequence ID" value="KAL2558976.1"/>
    <property type="molecule type" value="Genomic_DNA"/>
</dbReference>
<reference evidence="2" key="1">
    <citation type="submission" date="2024-07" db="EMBL/GenBank/DDBJ databases">
        <title>Two chromosome-level genome assemblies of Korean endemic species Abeliophyllum distichum and Forsythia ovata (Oleaceae).</title>
        <authorList>
            <person name="Jang H."/>
        </authorList>
    </citation>
    <scope>NUCLEOTIDE SEQUENCE [LARGE SCALE GENOMIC DNA]</scope>
</reference>
<evidence type="ECO:0000313" key="2">
    <source>
        <dbReference type="Proteomes" id="UP001604277"/>
    </source>
</evidence>
<keyword evidence="2" id="KW-1185">Reference proteome</keyword>
<sequence>MAWNTRYEQSLEAGNLLQRLESGQSGDEVDMIRGWEAKNEAAHVCWTQCIGDGFPEVTLRNSLTPYSITSPTKIPSGISRDYRLHHLPKCSPGNSALSSTLVSESNDSSL</sequence>
<organism evidence="1 2">
    <name type="scientific">Forsythia ovata</name>
    <dbReference type="NCBI Taxonomy" id="205694"/>
    <lineage>
        <taxon>Eukaryota</taxon>
        <taxon>Viridiplantae</taxon>
        <taxon>Streptophyta</taxon>
        <taxon>Embryophyta</taxon>
        <taxon>Tracheophyta</taxon>
        <taxon>Spermatophyta</taxon>
        <taxon>Magnoliopsida</taxon>
        <taxon>eudicotyledons</taxon>
        <taxon>Gunneridae</taxon>
        <taxon>Pentapetalae</taxon>
        <taxon>asterids</taxon>
        <taxon>lamiids</taxon>
        <taxon>Lamiales</taxon>
        <taxon>Oleaceae</taxon>
        <taxon>Forsythieae</taxon>
        <taxon>Forsythia</taxon>
    </lineage>
</organism>